<keyword evidence="1" id="KW-0472">Membrane</keyword>
<sequence>GGEMRRERGQALILVLILLVVGTLLIVPLLQLLSTTTKSGEMYTQFIWEDYAADAALEYALWKLNCQPGFAASLPIGEESEPFGVMLNGITAWATITARASGEELSGQD</sequence>
<dbReference type="EMBL" id="BARV01043486">
    <property type="protein sequence ID" value="GAI63621.1"/>
    <property type="molecule type" value="Genomic_DNA"/>
</dbReference>
<protein>
    <recommendedName>
        <fullName evidence="3">Type 4 fimbrial biogenesis protein PilX N-terminal domain-containing protein</fullName>
    </recommendedName>
</protein>
<evidence type="ECO:0008006" key="3">
    <source>
        <dbReference type="Google" id="ProtNLM"/>
    </source>
</evidence>
<reference evidence="2" key="1">
    <citation type="journal article" date="2014" name="Front. Microbiol.">
        <title>High frequency of phylogenetically diverse reductive dehalogenase-homologous genes in deep subseafloor sedimentary metagenomes.</title>
        <authorList>
            <person name="Kawai M."/>
            <person name="Futagami T."/>
            <person name="Toyoda A."/>
            <person name="Takaki Y."/>
            <person name="Nishi S."/>
            <person name="Hori S."/>
            <person name="Arai W."/>
            <person name="Tsubouchi T."/>
            <person name="Morono Y."/>
            <person name="Uchiyama I."/>
            <person name="Ito T."/>
            <person name="Fujiyama A."/>
            <person name="Inagaki F."/>
            <person name="Takami H."/>
        </authorList>
    </citation>
    <scope>NUCLEOTIDE SEQUENCE</scope>
    <source>
        <strain evidence="2">Expedition CK06-06</strain>
    </source>
</reference>
<comment type="caution">
    <text evidence="2">The sequence shown here is derived from an EMBL/GenBank/DDBJ whole genome shotgun (WGS) entry which is preliminary data.</text>
</comment>
<feature type="non-terminal residue" evidence="2">
    <location>
        <position position="1"/>
    </location>
</feature>
<evidence type="ECO:0000256" key="1">
    <source>
        <dbReference type="SAM" id="Phobius"/>
    </source>
</evidence>
<feature type="transmembrane region" description="Helical" evidence="1">
    <location>
        <begin position="12"/>
        <end position="33"/>
    </location>
</feature>
<name>X1R9D1_9ZZZZ</name>
<evidence type="ECO:0000313" key="2">
    <source>
        <dbReference type="EMBL" id="GAI63621.1"/>
    </source>
</evidence>
<keyword evidence="1" id="KW-1133">Transmembrane helix</keyword>
<proteinExistence type="predicted"/>
<accession>X1R9D1</accession>
<dbReference type="AlphaFoldDB" id="X1R9D1"/>
<keyword evidence="1" id="KW-0812">Transmembrane</keyword>
<gene>
    <name evidence="2" type="ORF">S06H3_64890</name>
</gene>
<organism evidence="2">
    <name type="scientific">marine sediment metagenome</name>
    <dbReference type="NCBI Taxonomy" id="412755"/>
    <lineage>
        <taxon>unclassified sequences</taxon>
        <taxon>metagenomes</taxon>
        <taxon>ecological metagenomes</taxon>
    </lineage>
</organism>
<feature type="non-terminal residue" evidence="2">
    <location>
        <position position="109"/>
    </location>
</feature>